<accession>A0A4R3K0N3</accession>
<dbReference type="InterPro" id="IPR010817">
    <property type="entry name" value="HemY_N"/>
</dbReference>
<evidence type="ECO:0000256" key="5">
    <source>
        <dbReference type="SAM" id="Phobius"/>
    </source>
</evidence>
<dbReference type="AlphaFoldDB" id="A0A4R3K0N3"/>
<keyword evidence="4 5" id="KW-0472">Membrane</keyword>
<organism evidence="7 8">
    <name type="scientific">Sulfuritortus calidifontis</name>
    <dbReference type="NCBI Taxonomy" id="1914471"/>
    <lineage>
        <taxon>Bacteria</taxon>
        <taxon>Pseudomonadati</taxon>
        <taxon>Pseudomonadota</taxon>
        <taxon>Betaproteobacteria</taxon>
        <taxon>Nitrosomonadales</taxon>
        <taxon>Thiobacillaceae</taxon>
        <taxon>Sulfuritortus</taxon>
    </lineage>
</organism>
<evidence type="ECO:0000259" key="6">
    <source>
        <dbReference type="Pfam" id="PF07219"/>
    </source>
</evidence>
<dbReference type="GO" id="GO:0016020">
    <property type="term" value="C:membrane"/>
    <property type="evidence" value="ECO:0007669"/>
    <property type="project" value="UniProtKB-SubCell"/>
</dbReference>
<proteinExistence type="predicted"/>
<reference evidence="7 8" key="1">
    <citation type="submission" date="2019-03" db="EMBL/GenBank/DDBJ databases">
        <title>Genomic Encyclopedia of Type Strains, Phase IV (KMG-IV): sequencing the most valuable type-strain genomes for metagenomic binning, comparative biology and taxonomic classification.</title>
        <authorList>
            <person name="Goeker M."/>
        </authorList>
    </citation>
    <scope>NUCLEOTIDE SEQUENCE [LARGE SCALE GENOMIC DNA]</scope>
    <source>
        <strain evidence="7 8">DSM 103923</strain>
    </source>
</reference>
<name>A0A4R3K0N3_9PROT</name>
<evidence type="ECO:0000256" key="4">
    <source>
        <dbReference type="ARBA" id="ARBA00023136"/>
    </source>
</evidence>
<evidence type="ECO:0000256" key="2">
    <source>
        <dbReference type="ARBA" id="ARBA00022692"/>
    </source>
</evidence>
<sequence>MMRAALWLLLLFALAVLLVLAARFDQGYVLIVYPPWRMEMSFLFAVVFATIWFFLAYAVLRILRVTLRLPGEVKAWRAERRRREAENIVCQATAALLAGDAAESRRLADQALGSEAVPLAALVAARAALELGDRAAAQGYLARVEPGSGQMEATRQALLRRLAQP</sequence>
<dbReference type="Proteomes" id="UP000295135">
    <property type="component" value="Unassembled WGS sequence"/>
</dbReference>
<dbReference type="EMBL" id="SLZY01000002">
    <property type="protein sequence ID" value="TCS73365.1"/>
    <property type="molecule type" value="Genomic_DNA"/>
</dbReference>
<keyword evidence="8" id="KW-1185">Reference proteome</keyword>
<evidence type="ECO:0000313" key="8">
    <source>
        <dbReference type="Proteomes" id="UP000295135"/>
    </source>
</evidence>
<evidence type="ECO:0000313" key="7">
    <source>
        <dbReference type="EMBL" id="TCS73365.1"/>
    </source>
</evidence>
<feature type="domain" description="HemY N-terminal" evidence="6">
    <location>
        <begin position="27"/>
        <end position="131"/>
    </location>
</feature>
<evidence type="ECO:0000256" key="3">
    <source>
        <dbReference type="ARBA" id="ARBA00022989"/>
    </source>
</evidence>
<gene>
    <name evidence="7" type="ORF">EDC61_102135</name>
</gene>
<feature type="transmembrane region" description="Helical" evidence="5">
    <location>
        <begin position="40"/>
        <end position="60"/>
    </location>
</feature>
<keyword evidence="3 5" id="KW-1133">Transmembrane helix</keyword>
<dbReference type="Pfam" id="PF07219">
    <property type="entry name" value="HemY_N"/>
    <property type="match status" value="1"/>
</dbReference>
<dbReference type="OrthoDB" id="7053339at2"/>
<protein>
    <submittedName>
        <fullName evidence="7">HemY-like protein</fullName>
    </submittedName>
</protein>
<evidence type="ECO:0000256" key="1">
    <source>
        <dbReference type="ARBA" id="ARBA00004370"/>
    </source>
</evidence>
<dbReference type="RefSeq" id="WP_126458625.1">
    <property type="nucleotide sequence ID" value="NZ_AP018721.1"/>
</dbReference>
<comment type="subcellular location">
    <subcellularLocation>
        <location evidence="1">Membrane</location>
    </subcellularLocation>
</comment>
<keyword evidence="2 5" id="KW-0812">Transmembrane</keyword>
<comment type="caution">
    <text evidence="7">The sequence shown here is derived from an EMBL/GenBank/DDBJ whole genome shotgun (WGS) entry which is preliminary data.</text>
</comment>